<dbReference type="AlphaFoldDB" id="A0A0N5D531"/>
<sequence>MFSCYFQESKYTYIPVQSEDEPTLLNYTAQYRKNELRLKHFAGESQAATAHVARADRPNPNSEKLCLFLEEAQHFLVNSVSILFSALFCLLWQCYDATMEVNGGSTNASSCDNNRHPTMPERWIWTFHIAGPPRSEKERHAHAIPCCSTSGATKTKQGKKVKVDTHGMNVAEQKPNSKMGDDEYLEEFVPDSEVHNAFSSEAKFWKIVSYLYKMTRRICLDGEEQDPWFYKGTMYLISKYVPNKGAREQALLNLAICREHRNQLFTTWYDVEKAFDSMVGYIGKQWRNHNGEKYIAGNPSR</sequence>
<name>A0A0N5D531_THECL</name>
<proteinExistence type="predicted"/>
<evidence type="ECO:0000313" key="2">
    <source>
        <dbReference type="Proteomes" id="UP000276776"/>
    </source>
</evidence>
<keyword evidence="2" id="KW-1185">Reference proteome</keyword>
<dbReference type="EMBL" id="UYYF01004581">
    <property type="protein sequence ID" value="VDN05612.1"/>
    <property type="molecule type" value="Genomic_DNA"/>
</dbReference>
<gene>
    <name evidence="1" type="ORF">TCLT_LOCUS8089</name>
</gene>
<protein>
    <submittedName>
        <fullName evidence="3">Reverse transcriptase domain-containing protein</fullName>
    </submittedName>
</protein>
<reference evidence="3" key="1">
    <citation type="submission" date="2017-02" db="UniProtKB">
        <authorList>
            <consortium name="WormBaseParasite"/>
        </authorList>
    </citation>
    <scope>IDENTIFICATION</scope>
</reference>
<organism evidence="3">
    <name type="scientific">Thelazia callipaeda</name>
    <name type="common">Oriental eyeworm</name>
    <name type="synonym">Parasitic nematode</name>
    <dbReference type="NCBI Taxonomy" id="103827"/>
    <lineage>
        <taxon>Eukaryota</taxon>
        <taxon>Metazoa</taxon>
        <taxon>Ecdysozoa</taxon>
        <taxon>Nematoda</taxon>
        <taxon>Chromadorea</taxon>
        <taxon>Rhabditida</taxon>
        <taxon>Spirurina</taxon>
        <taxon>Spiruromorpha</taxon>
        <taxon>Thelazioidea</taxon>
        <taxon>Thelaziidae</taxon>
        <taxon>Thelazia</taxon>
    </lineage>
</organism>
<reference evidence="1 2" key="2">
    <citation type="submission" date="2018-11" db="EMBL/GenBank/DDBJ databases">
        <authorList>
            <consortium name="Pathogen Informatics"/>
        </authorList>
    </citation>
    <scope>NUCLEOTIDE SEQUENCE [LARGE SCALE GENOMIC DNA]</scope>
</reference>
<evidence type="ECO:0000313" key="1">
    <source>
        <dbReference type="EMBL" id="VDN05612.1"/>
    </source>
</evidence>
<evidence type="ECO:0000313" key="3">
    <source>
        <dbReference type="WBParaSite" id="TCLT_0000810001-mRNA-1"/>
    </source>
</evidence>
<dbReference type="Proteomes" id="UP000276776">
    <property type="component" value="Unassembled WGS sequence"/>
</dbReference>
<accession>A0A0N5D531</accession>
<dbReference type="OrthoDB" id="10344874at2759"/>
<dbReference type="WBParaSite" id="TCLT_0000810001-mRNA-1">
    <property type="protein sequence ID" value="TCLT_0000810001-mRNA-1"/>
    <property type="gene ID" value="TCLT_0000810001"/>
</dbReference>